<name>G9ETC5_9GAMM</name>
<dbReference type="InterPro" id="IPR005135">
    <property type="entry name" value="Endo/exonuclease/phosphatase"/>
</dbReference>
<protein>
    <recommendedName>
        <fullName evidence="1">Endonuclease/exonuclease/phosphatase domain-containing protein</fullName>
    </recommendedName>
</protein>
<dbReference type="GO" id="GO:0003824">
    <property type="term" value="F:catalytic activity"/>
    <property type="evidence" value="ECO:0007669"/>
    <property type="project" value="InterPro"/>
</dbReference>
<reference evidence="2 3" key="1">
    <citation type="journal article" date="2011" name="BMC Genomics">
        <title>Insight into cross-talk between intra-amoebal pathogens.</title>
        <authorList>
            <person name="Gimenez G."/>
            <person name="Bertelli C."/>
            <person name="Moliner C."/>
            <person name="Robert C."/>
            <person name="Raoult D."/>
            <person name="Fournier P.E."/>
            <person name="Greub G."/>
        </authorList>
    </citation>
    <scope>NUCLEOTIDE SEQUENCE [LARGE SCALE GENOMIC DNA]</scope>
    <source>
        <strain evidence="2 3">LLAP12</strain>
    </source>
</reference>
<dbReference type="GO" id="GO:0016020">
    <property type="term" value="C:membrane"/>
    <property type="evidence" value="ECO:0007669"/>
    <property type="project" value="GOC"/>
</dbReference>
<dbReference type="HOGENOM" id="CLU_060500_3_2_6"/>
<proteinExistence type="predicted"/>
<dbReference type="PANTHER" id="PTHR14859:SF1">
    <property type="entry name" value="PGAP2-INTERACTING PROTEIN"/>
    <property type="match status" value="1"/>
</dbReference>
<organism evidence="2 3">
    <name type="scientific">Legionella drancourtii LLAP12</name>
    <dbReference type="NCBI Taxonomy" id="658187"/>
    <lineage>
        <taxon>Bacteria</taxon>
        <taxon>Pseudomonadati</taxon>
        <taxon>Pseudomonadota</taxon>
        <taxon>Gammaproteobacteria</taxon>
        <taxon>Legionellales</taxon>
        <taxon>Legionellaceae</taxon>
        <taxon>Legionella</taxon>
    </lineage>
</organism>
<accession>G9ETC5</accession>
<dbReference type="AlphaFoldDB" id="G9ETC5"/>
<dbReference type="GO" id="GO:0006506">
    <property type="term" value="P:GPI anchor biosynthetic process"/>
    <property type="evidence" value="ECO:0007669"/>
    <property type="project" value="TreeGrafter"/>
</dbReference>
<dbReference type="EMBL" id="JH413847">
    <property type="protein sequence ID" value="EHL29592.1"/>
    <property type="molecule type" value="Genomic_DNA"/>
</dbReference>
<dbReference type="SUPFAM" id="SSF56219">
    <property type="entry name" value="DNase I-like"/>
    <property type="match status" value="1"/>
</dbReference>
<dbReference type="FunCoup" id="G9ETC5">
    <property type="interactions" value="28"/>
</dbReference>
<dbReference type="eggNOG" id="COG3568">
    <property type="taxonomic scope" value="Bacteria"/>
</dbReference>
<feature type="domain" description="Endonuclease/exonuclease/phosphatase" evidence="1">
    <location>
        <begin position="34"/>
        <end position="263"/>
    </location>
</feature>
<gene>
    <name evidence="2" type="ORF">LDG_8556</name>
</gene>
<dbReference type="Proteomes" id="UP000002770">
    <property type="component" value="Unassembled WGS sequence"/>
</dbReference>
<dbReference type="InterPro" id="IPR051916">
    <property type="entry name" value="GPI-anchor_lipid_remodeler"/>
</dbReference>
<dbReference type="STRING" id="658187.LDG_8556"/>
<evidence type="ECO:0000313" key="3">
    <source>
        <dbReference type="Proteomes" id="UP000002770"/>
    </source>
</evidence>
<dbReference type="Gene3D" id="3.60.10.10">
    <property type="entry name" value="Endonuclease/exonuclease/phosphatase"/>
    <property type="match status" value="1"/>
</dbReference>
<evidence type="ECO:0000259" key="1">
    <source>
        <dbReference type="Pfam" id="PF03372"/>
    </source>
</evidence>
<dbReference type="InterPro" id="IPR036691">
    <property type="entry name" value="Endo/exonu/phosph_ase_sf"/>
</dbReference>
<dbReference type="InParanoid" id="G9ETC5"/>
<sequence>MPIFFLPTLVLCLIQKPEKGTSMHQAVRSVSLITYNIHKGFGVGAIRFLLPKMREAITELNPDFVFLQEVQGEHRKRQKRINAWPDSPQCEYIAENIWPHYAYAKNAIYQSGHHGNAILSKYAFRRIDNINLASIRRASRGILHAQLMVDGATVHLLCVHLGLFKRERAEQATALMRRIKEVVPLNEPLLMAGDFNDWRNVLSQPFAEDLNVEEAFVSLEGQHARSFPAIRPALCVDRVYFRGMRVQEVACLQGKPWRMLSDHLPLYARFELS</sequence>
<dbReference type="PANTHER" id="PTHR14859">
    <property type="entry name" value="CALCOFLUOR WHITE HYPERSENSITIVE PROTEIN PRECURSOR"/>
    <property type="match status" value="1"/>
</dbReference>
<evidence type="ECO:0000313" key="2">
    <source>
        <dbReference type="EMBL" id="EHL29592.1"/>
    </source>
</evidence>
<keyword evidence="3" id="KW-1185">Reference proteome</keyword>
<dbReference type="Pfam" id="PF03372">
    <property type="entry name" value="Exo_endo_phos"/>
    <property type="match status" value="1"/>
</dbReference>